<evidence type="ECO:0000256" key="2">
    <source>
        <dbReference type="ARBA" id="ARBA00022692"/>
    </source>
</evidence>
<dbReference type="InterPro" id="IPR004837">
    <property type="entry name" value="NaCa_Exmemb"/>
</dbReference>
<proteinExistence type="predicted"/>
<feature type="transmembrane region" description="Helical" evidence="5">
    <location>
        <begin position="86"/>
        <end position="111"/>
    </location>
</feature>
<keyword evidence="4 5" id="KW-0472">Membrane</keyword>
<dbReference type="EMBL" id="JACHMG010000001">
    <property type="protein sequence ID" value="MBB4683173.1"/>
    <property type="molecule type" value="Genomic_DNA"/>
</dbReference>
<dbReference type="GO" id="GO:0016020">
    <property type="term" value="C:membrane"/>
    <property type="evidence" value="ECO:0007669"/>
    <property type="project" value="UniProtKB-SubCell"/>
</dbReference>
<dbReference type="Gene3D" id="1.20.1420.30">
    <property type="entry name" value="NCX, central ion-binding region"/>
    <property type="match status" value="1"/>
</dbReference>
<evidence type="ECO:0000256" key="4">
    <source>
        <dbReference type="ARBA" id="ARBA00023136"/>
    </source>
</evidence>
<evidence type="ECO:0000256" key="1">
    <source>
        <dbReference type="ARBA" id="ARBA00004141"/>
    </source>
</evidence>
<sequence>MPAWAGAARRPSPPETRTRAVPVGAAVSTCPRTCGSTRVFSRHEGIPPAGTWHSGSSRWPATLALSLEDVFLTVEPARRGAPEIGVANVIGSVVFSVTGKIGIILLFGGVITVDYEVVSWHLPVLLLMTVPAAVFLGTGRLRRWHGIVLLACYVAYFVISLVAFGEVPVDDD</sequence>
<comment type="subcellular location">
    <subcellularLocation>
        <location evidence="1">Membrane</location>
        <topology evidence="1">Multi-pass membrane protein</topology>
    </subcellularLocation>
</comment>
<dbReference type="AlphaFoldDB" id="A0A840IMR1"/>
<feature type="domain" description="Sodium/calcium exchanger membrane region" evidence="6">
    <location>
        <begin position="63"/>
        <end position="161"/>
    </location>
</feature>
<protein>
    <recommendedName>
        <fullName evidence="6">Sodium/calcium exchanger membrane region domain-containing protein</fullName>
    </recommendedName>
</protein>
<organism evidence="7 8">
    <name type="scientific">Amycolatopsis jiangsuensis</name>
    <dbReference type="NCBI Taxonomy" id="1181879"/>
    <lineage>
        <taxon>Bacteria</taxon>
        <taxon>Bacillati</taxon>
        <taxon>Actinomycetota</taxon>
        <taxon>Actinomycetes</taxon>
        <taxon>Pseudonocardiales</taxon>
        <taxon>Pseudonocardiaceae</taxon>
        <taxon>Amycolatopsis</taxon>
    </lineage>
</organism>
<feature type="transmembrane region" description="Helical" evidence="5">
    <location>
        <begin position="144"/>
        <end position="164"/>
    </location>
</feature>
<evidence type="ECO:0000256" key="5">
    <source>
        <dbReference type="SAM" id="Phobius"/>
    </source>
</evidence>
<evidence type="ECO:0000256" key="3">
    <source>
        <dbReference type="ARBA" id="ARBA00022989"/>
    </source>
</evidence>
<dbReference type="RefSeq" id="WP_246458753.1">
    <property type="nucleotide sequence ID" value="NZ_JACHMG010000001.1"/>
</dbReference>
<evidence type="ECO:0000313" key="8">
    <source>
        <dbReference type="Proteomes" id="UP000581769"/>
    </source>
</evidence>
<evidence type="ECO:0000259" key="6">
    <source>
        <dbReference type="Pfam" id="PF01699"/>
    </source>
</evidence>
<dbReference type="Proteomes" id="UP000581769">
    <property type="component" value="Unassembled WGS sequence"/>
</dbReference>
<keyword evidence="2 5" id="KW-0812">Transmembrane</keyword>
<name>A0A840IMR1_9PSEU</name>
<dbReference type="Pfam" id="PF01699">
    <property type="entry name" value="Na_Ca_ex"/>
    <property type="match status" value="1"/>
</dbReference>
<keyword evidence="8" id="KW-1185">Reference proteome</keyword>
<comment type="caution">
    <text evidence="7">The sequence shown here is derived from an EMBL/GenBank/DDBJ whole genome shotgun (WGS) entry which is preliminary data.</text>
</comment>
<dbReference type="InterPro" id="IPR044880">
    <property type="entry name" value="NCX_ion-bd_dom_sf"/>
</dbReference>
<feature type="transmembrane region" description="Helical" evidence="5">
    <location>
        <begin position="117"/>
        <end position="137"/>
    </location>
</feature>
<dbReference type="GO" id="GO:0055085">
    <property type="term" value="P:transmembrane transport"/>
    <property type="evidence" value="ECO:0007669"/>
    <property type="project" value="InterPro"/>
</dbReference>
<keyword evidence="3 5" id="KW-1133">Transmembrane helix</keyword>
<gene>
    <name evidence="7" type="ORF">BJY18_000658</name>
</gene>
<evidence type="ECO:0000313" key="7">
    <source>
        <dbReference type="EMBL" id="MBB4683173.1"/>
    </source>
</evidence>
<accession>A0A840IMR1</accession>
<reference evidence="7 8" key="1">
    <citation type="submission" date="2020-08" db="EMBL/GenBank/DDBJ databases">
        <title>Sequencing the genomes of 1000 actinobacteria strains.</title>
        <authorList>
            <person name="Klenk H.-P."/>
        </authorList>
    </citation>
    <scope>NUCLEOTIDE SEQUENCE [LARGE SCALE GENOMIC DNA]</scope>
    <source>
        <strain evidence="7 8">DSM 45859</strain>
    </source>
</reference>